<comment type="caution">
    <text evidence="1">The sequence shown here is derived from an EMBL/GenBank/DDBJ whole genome shotgun (WGS) entry which is preliminary data.</text>
</comment>
<reference evidence="1 2" key="1">
    <citation type="submission" date="2024-09" db="EMBL/GenBank/DDBJ databases">
        <authorList>
            <person name="Sun Q."/>
            <person name="Mori K."/>
        </authorList>
    </citation>
    <scope>NUCLEOTIDE SEQUENCE [LARGE SCALE GENOMIC DNA]</scope>
    <source>
        <strain evidence="1 2">CCM 3426</strain>
    </source>
</reference>
<name>A0ABV5IX00_9ACTN</name>
<evidence type="ECO:0000313" key="1">
    <source>
        <dbReference type="EMBL" id="MFB9208563.1"/>
    </source>
</evidence>
<gene>
    <name evidence="1" type="ORF">ACFFV7_45790</name>
</gene>
<proteinExistence type="predicted"/>
<organism evidence="1 2">
    <name type="scientific">Nonomuraea spiralis</name>
    <dbReference type="NCBI Taxonomy" id="46182"/>
    <lineage>
        <taxon>Bacteria</taxon>
        <taxon>Bacillati</taxon>
        <taxon>Actinomycetota</taxon>
        <taxon>Actinomycetes</taxon>
        <taxon>Streptosporangiales</taxon>
        <taxon>Streptosporangiaceae</taxon>
        <taxon>Nonomuraea</taxon>
    </lineage>
</organism>
<dbReference type="Proteomes" id="UP001589647">
    <property type="component" value="Unassembled WGS sequence"/>
</dbReference>
<keyword evidence="2" id="KW-1185">Reference proteome</keyword>
<evidence type="ECO:0000313" key="2">
    <source>
        <dbReference type="Proteomes" id="UP001589647"/>
    </source>
</evidence>
<sequence length="55" mass="6205">MTRWADRLLEKVAPHTVASATDCGYDCCNGNIYAAWCCSYPNGTYRCGICTRYRC</sequence>
<accession>A0ABV5IX00</accession>
<dbReference type="EMBL" id="JBHMEI010000078">
    <property type="protein sequence ID" value="MFB9208563.1"/>
    <property type="molecule type" value="Genomic_DNA"/>
</dbReference>
<protein>
    <submittedName>
        <fullName evidence="1">Uncharacterized protein</fullName>
    </submittedName>
</protein>
<dbReference type="RefSeq" id="WP_185844634.1">
    <property type="nucleotide sequence ID" value="NZ_BMRC01000005.1"/>
</dbReference>